<organism evidence="13">
    <name type="scientific">Oppiella nova</name>
    <dbReference type="NCBI Taxonomy" id="334625"/>
    <lineage>
        <taxon>Eukaryota</taxon>
        <taxon>Metazoa</taxon>
        <taxon>Ecdysozoa</taxon>
        <taxon>Arthropoda</taxon>
        <taxon>Chelicerata</taxon>
        <taxon>Arachnida</taxon>
        <taxon>Acari</taxon>
        <taxon>Acariformes</taxon>
        <taxon>Sarcoptiformes</taxon>
        <taxon>Oribatida</taxon>
        <taxon>Brachypylina</taxon>
        <taxon>Oppioidea</taxon>
        <taxon>Oppiidae</taxon>
        <taxon>Oppiella</taxon>
    </lineage>
</organism>
<dbReference type="SMART" id="SM00471">
    <property type="entry name" value="HDc"/>
    <property type="match status" value="1"/>
</dbReference>
<dbReference type="PANTHER" id="PTHR46246:SF1">
    <property type="entry name" value="GUANOSINE-3',5'-BIS(DIPHOSPHATE) 3'-PYROPHOSPHOHYDROLASE MESH1"/>
    <property type="match status" value="1"/>
</dbReference>
<dbReference type="InterPro" id="IPR003607">
    <property type="entry name" value="HD/PDEase_dom"/>
</dbReference>
<sequence length="226" mass="25404">MNAFNKTVKELGDVHNWSQTIEHDMRTVSSALDPLNGKYEVLDCMTMNGNQLRQLVKAIDFAAIAHRNQLRRDGKTPYINHPIGVMNTLVQLADCQDIDVLCAAVLHDTVEDTDTTISDITAHFGANVSAIVAEVTDDKTLAKAERKRLQVQHSPHISFGAKLVKLSDKLYNLRDLLRETPIGWTDDRVDEYFKWSERVIAGMVGTNEALEDELRHVLALKNVILD</sequence>
<comment type="cofactor">
    <cofactor evidence="1">
        <name>Mn(2+)</name>
        <dbReference type="ChEBI" id="CHEBI:29035"/>
    </cofactor>
</comment>
<evidence type="ECO:0000256" key="3">
    <source>
        <dbReference type="ARBA" id="ARBA00022801"/>
    </source>
</evidence>
<dbReference type="EMBL" id="CAJPVJ010010551">
    <property type="protein sequence ID" value="CAG2173293.1"/>
    <property type="molecule type" value="Genomic_DNA"/>
</dbReference>
<dbReference type="Gene3D" id="1.10.3210.10">
    <property type="entry name" value="Hypothetical protein af1432"/>
    <property type="match status" value="1"/>
</dbReference>
<evidence type="ECO:0000313" key="14">
    <source>
        <dbReference type="Proteomes" id="UP000728032"/>
    </source>
</evidence>
<evidence type="ECO:0000256" key="8">
    <source>
        <dbReference type="ARBA" id="ARBA00040793"/>
    </source>
</evidence>
<dbReference type="OrthoDB" id="430679at2759"/>
<evidence type="ECO:0000259" key="12">
    <source>
        <dbReference type="PROSITE" id="PS51831"/>
    </source>
</evidence>
<evidence type="ECO:0000256" key="2">
    <source>
        <dbReference type="ARBA" id="ARBA00022723"/>
    </source>
</evidence>
<dbReference type="PANTHER" id="PTHR46246">
    <property type="entry name" value="GUANOSINE-3',5'-BIS(DIPHOSPHATE) 3'-PYROPHOSPHOHYDROLASE MESH1"/>
    <property type="match status" value="1"/>
</dbReference>
<dbReference type="Pfam" id="PF06320">
    <property type="entry name" value="GCN5L1"/>
    <property type="match status" value="1"/>
</dbReference>
<evidence type="ECO:0000256" key="10">
    <source>
        <dbReference type="ARBA" id="ARBA00041770"/>
    </source>
</evidence>
<dbReference type="Pfam" id="PF13328">
    <property type="entry name" value="HD_4"/>
    <property type="match status" value="1"/>
</dbReference>
<dbReference type="InterPro" id="IPR006674">
    <property type="entry name" value="HD_domain"/>
</dbReference>
<dbReference type="Proteomes" id="UP000728032">
    <property type="component" value="Unassembled WGS sequence"/>
</dbReference>
<evidence type="ECO:0000313" key="13">
    <source>
        <dbReference type="EMBL" id="CAD7656106.1"/>
    </source>
</evidence>
<keyword evidence="2" id="KW-0479">Metal-binding</keyword>
<dbReference type="SUPFAM" id="SSF109604">
    <property type="entry name" value="HD-domain/PDEase-like"/>
    <property type="match status" value="1"/>
</dbReference>
<dbReference type="EMBL" id="OC925376">
    <property type="protein sequence ID" value="CAD7656106.1"/>
    <property type="molecule type" value="Genomic_DNA"/>
</dbReference>
<dbReference type="EC" id="3.1.7.2" evidence="5"/>
<dbReference type="PROSITE" id="PS51831">
    <property type="entry name" value="HD"/>
    <property type="match status" value="1"/>
</dbReference>
<dbReference type="InterPro" id="IPR052194">
    <property type="entry name" value="MESH1"/>
</dbReference>
<dbReference type="GO" id="GO:0008893">
    <property type="term" value="F:guanosine-3',5'-bis(diphosphate) 3'-diphosphatase activity"/>
    <property type="evidence" value="ECO:0007669"/>
    <property type="project" value="UniProtKB-EC"/>
</dbReference>
<evidence type="ECO:0000256" key="6">
    <source>
        <dbReference type="ARBA" id="ARBA00037781"/>
    </source>
</evidence>
<feature type="domain" description="HD" evidence="12">
    <location>
        <begin position="78"/>
        <end position="173"/>
    </location>
</feature>
<protein>
    <recommendedName>
        <fullName evidence="8">Guanosine-3',5'-bis(diphosphate) 3'-pyrophosphohydrolase MESH1</fullName>
        <ecNumber evidence="5">3.1.7.2</ecNumber>
    </recommendedName>
    <alternativeName>
        <fullName evidence="9">Metazoan SpoT homolog 1</fullName>
    </alternativeName>
    <alternativeName>
        <fullName evidence="10">Penta-phosphate guanosine-3'-pyrophosphohydrolase</fullName>
    </alternativeName>
</protein>
<comment type="similarity">
    <text evidence="7">Belongs to the MESH1 family.</text>
</comment>
<evidence type="ECO:0000256" key="4">
    <source>
        <dbReference type="ARBA" id="ARBA00023211"/>
    </source>
</evidence>
<proteinExistence type="inferred from homology"/>
<reference evidence="13" key="1">
    <citation type="submission" date="2020-11" db="EMBL/GenBank/DDBJ databases">
        <authorList>
            <person name="Tran Van P."/>
        </authorList>
    </citation>
    <scope>NUCLEOTIDE SEQUENCE</scope>
</reference>
<comment type="function">
    <text evidence="6">ppGpp hydrolyzing enzyme involved in starvation response.</text>
</comment>
<dbReference type="CDD" id="cd00077">
    <property type="entry name" value="HDc"/>
    <property type="match status" value="1"/>
</dbReference>
<keyword evidence="4" id="KW-0464">Manganese</keyword>
<keyword evidence="14" id="KW-1185">Reference proteome</keyword>
<keyword evidence="3" id="KW-0378">Hydrolase</keyword>
<dbReference type="FunFam" id="1.10.3210.10:FF:000012">
    <property type="entry name" value="HD domain containing 3"/>
    <property type="match status" value="1"/>
</dbReference>
<evidence type="ECO:0000256" key="11">
    <source>
        <dbReference type="ARBA" id="ARBA00047968"/>
    </source>
</evidence>
<evidence type="ECO:0000256" key="7">
    <source>
        <dbReference type="ARBA" id="ARBA00038354"/>
    </source>
</evidence>
<name>A0A7R9M9N1_9ACAR</name>
<gene>
    <name evidence="13" type="ORF">ONB1V03_LOCUS12746</name>
</gene>
<evidence type="ECO:0000256" key="9">
    <source>
        <dbReference type="ARBA" id="ARBA00041464"/>
    </source>
</evidence>
<evidence type="ECO:0000256" key="1">
    <source>
        <dbReference type="ARBA" id="ARBA00001936"/>
    </source>
</evidence>
<comment type="catalytic activity">
    <reaction evidence="11">
        <text>guanosine 3',5'-bis(diphosphate) + H2O = GDP + diphosphate + H(+)</text>
        <dbReference type="Rhea" id="RHEA:14253"/>
        <dbReference type="ChEBI" id="CHEBI:15377"/>
        <dbReference type="ChEBI" id="CHEBI:15378"/>
        <dbReference type="ChEBI" id="CHEBI:33019"/>
        <dbReference type="ChEBI" id="CHEBI:58189"/>
        <dbReference type="ChEBI" id="CHEBI:77828"/>
        <dbReference type="EC" id="3.1.7.2"/>
    </reaction>
</comment>
<dbReference type="AlphaFoldDB" id="A0A7R9M9N1"/>
<evidence type="ECO:0000256" key="5">
    <source>
        <dbReference type="ARBA" id="ARBA00024387"/>
    </source>
</evidence>
<accession>A0A7R9M9N1</accession>
<dbReference type="GO" id="GO:0046872">
    <property type="term" value="F:metal ion binding"/>
    <property type="evidence" value="ECO:0007669"/>
    <property type="project" value="UniProtKB-KW"/>
</dbReference>